<feature type="domain" description="N-acetyltransferase" evidence="1">
    <location>
        <begin position="13"/>
        <end position="149"/>
    </location>
</feature>
<dbReference type="EMBL" id="JAAAMJ010000025">
    <property type="protein sequence ID" value="NDV89033.1"/>
    <property type="molecule type" value="Genomic_DNA"/>
</dbReference>
<comment type="caution">
    <text evidence="2">The sequence shown here is derived from an EMBL/GenBank/DDBJ whole genome shotgun (WGS) entry which is preliminary data.</text>
</comment>
<organism evidence="2 3">
    <name type="scientific">Aurantimonas aggregata</name>
    <dbReference type="NCBI Taxonomy" id="2047720"/>
    <lineage>
        <taxon>Bacteria</taxon>
        <taxon>Pseudomonadati</taxon>
        <taxon>Pseudomonadota</taxon>
        <taxon>Alphaproteobacteria</taxon>
        <taxon>Hyphomicrobiales</taxon>
        <taxon>Aurantimonadaceae</taxon>
        <taxon>Aurantimonas</taxon>
    </lineage>
</organism>
<evidence type="ECO:0000313" key="2">
    <source>
        <dbReference type="EMBL" id="NDV89033.1"/>
    </source>
</evidence>
<dbReference type="Pfam" id="PF13302">
    <property type="entry name" value="Acetyltransf_3"/>
    <property type="match status" value="1"/>
</dbReference>
<evidence type="ECO:0000259" key="1">
    <source>
        <dbReference type="Pfam" id="PF13302"/>
    </source>
</evidence>
<dbReference type="SUPFAM" id="SSF55729">
    <property type="entry name" value="Acyl-CoA N-acyltransferases (Nat)"/>
    <property type="match status" value="1"/>
</dbReference>
<dbReference type="InterPro" id="IPR000182">
    <property type="entry name" value="GNAT_dom"/>
</dbReference>
<proteinExistence type="predicted"/>
<keyword evidence="3" id="KW-1185">Reference proteome</keyword>
<accession>A0A6L9MMI4</accession>
<sequence length="183" mass="21062">MSIPSLSRVEGIRLSLRLIQPDDAEYLYELRTNPSYNRHLSEVSGTVEDQRKWIQGYKSKEVSGEQYYFIIERGDGVRCGVVRLYDIGAESFTWGSWILDHEKPSKAALESALLSFGVGFDLLGKRYADVDVRIENTHALAFYRRLGMTETSSDELNIYLVYTRDRFKADRPAHLMALRAEKQ</sequence>
<evidence type="ECO:0000313" key="3">
    <source>
        <dbReference type="Proteomes" id="UP000476332"/>
    </source>
</evidence>
<dbReference type="InterPro" id="IPR016181">
    <property type="entry name" value="Acyl_CoA_acyltransferase"/>
</dbReference>
<dbReference type="GO" id="GO:0016747">
    <property type="term" value="F:acyltransferase activity, transferring groups other than amino-acyl groups"/>
    <property type="evidence" value="ECO:0007669"/>
    <property type="project" value="InterPro"/>
</dbReference>
<dbReference type="Gene3D" id="3.40.630.30">
    <property type="match status" value="1"/>
</dbReference>
<protein>
    <submittedName>
        <fullName evidence="2">GNAT family N-acetyltransferase</fullName>
    </submittedName>
</protein>
<gene>
    <name evidence="2" type="ORF">GTW51_20355</name>
</gene>
<dbReference type="Proteomes" id="UP000476332">
    <property type="component" value="Unassembled WGS sequence"/>
</dbReference>
<reference evidence="2 3" key="1">
    <citation type="submission" date="2020-01" db="EMBL/GenBank/DDBJ databases">
        <title>Genomes of bacteria type strains.</title>
        <authorList>
            <person name="Chen J."/>
            <person name="Zhu S."/>
            <person name="Chen J."/>
        </authorList>
    </citation>
    <scope>NUCLEOTIDE SEQUENCE [LARGE SCALE GENOMIC DNA]</scope>
    <source>
        <strain evidence="2 3">KCTC 52919</strain>
    </source>
</reference>
<dbReference type="AlphaFoldDB" id="A0A6L9MMI4"/>
<dbReference type="RefSeq" id="WP_163045883.1">
    <property type="nucleotide sequence ID" value="NZ_JAAAMJ010000025.1"/>
</dbReference>
<name>A0A6L9MMI4_9HYPH</name>
<keyword evidence="2" id="KW-0808">Transferase</keyword>